<dbReference type="InterPro" id="IPR011014">
    <property type="entry name" value="MscS_channel_TM-2"/>
</dbReference>
<evidence type="ECO:0000256" key="6">
    <source>
        <dbReference type="ARBA" id="ARBA00023136"/>
    </source>
</evidence>
<feature type="transmembrane region" description="Helical" evidence="7">
    <location>
        <begin position="521"/>
        <end position="543"/>
    </location>
</feature>
<dbReference type="InterPro" id="IPR023408">
    <property type="entry name" value="MscS_beta-dom_sf"/>
</dbReference>
<evidence type="ECO:0000256" key="3">
    <source>
        <dbReference type="ARBA" id="ARBA00022475"/>
    </source>
</evidence>
<dbReference type="Proteomes" id="UP001236663">
    <property type="component" value="Unassembled WGS sequence"/>
</dbReference>
<reference evidence="11" key="1">
    <citation type="journal article" date="2019" name="Int. J. Syst. Evol. Microbiol.">
        <title>The Global Catalogue of Microorganisms (GCM) 10K type strain sequencing project: providing services to taxonomists for standard genome sequencing and annotation.</title>
        <authorList>
            <consortium name="The Broad Institute Genomics Platform"/>
            <consortium name="The Broad Institute Genome Sequencing Center for Infectious Disease"/>
            <person name="Wu L."/>
            <person name="Ma J."/>
        </authorList>
    </citation>
    <scope>NUCLEOTIDE SEQUENCE [LARGE SCALE GENOMIC DNA]</scope>
    <source>
        <strain evidence="11">CECT 7706</strain>
    </source>
</reference>
<dbReference type="Gene3D" id="3.30.70.100">
    <property type="match status" value="1"/>
</dbReference>
<keyword evidence="11" id="KW-1185">Reference proteome</keyword>
<comment type="caution">
    <text evidence="10">The sequence shown here is derived from an EMBL/GenBank/DDBJ whole genome shotgun (WGS) entry which is preliminary data.</text>
</comment>
<comment type="similarity">
    <text evidence="2">Belongs to the MscS (TC 1.A.23) family.</text>
</comment>
<feature type="transmembrane region" description="Helical" evidence="7">
    <location>
        <begin position="635"/>
        <end position="657"/>
    </location>
</feature>
<dbReference type="Gene3D" id="2.30.30.60">
    <property type="match status" value="1"/>
</dbReference>
<feature type="transmembrane region" description="Helical" evidence="7">
    <location>
        <begin position="406"/>
        <end position="425"/>
    </location>
</feature>
<dbReference type="SUPFAM" id="SSF82689">
    <property type="entry name" value="Mechanosensitive channel protein MscS (YggB), C-terminal domain"/>
    <property type="match status" value="1"/>
</dbReference>
<dbReference type="InterPro" id="IPR011066">
    <property type="entry name" value="MscS_channel_C_sf"/>
</dbReference>
<dbReference type="Pfam" id="PF00924">
    <property type="entry name" value="MS_channel_2nd"/>
    <property type="match status" value="1"/>
</dbReference>
<feature type="transmembrane region" description="Helical" evidence="7">
    <location>
        <begin position="352"/>
        <end position="373"/>
    </location>
</feature>
<dbReference type="PANTHER" id="PTHR30347:SF1">
    <property type="entry name" value="MECHANOSENSITIVE CHANNEL MSCK"/>
    <property type="match status" value="1"/>
</dbReference>
<dbReference type="SUPFAM" id="SSF50182">
    <property type="entry name" value="Sm-like ribonucleoproteins"/>
    <property type="match status" value="1"/>
</dbReference>
<dbReference type="InterPro" id="IPR010920">
    <property type="entry name" value="LSM_dom_sf"/>
</dbReference>
<sequence length="832" mass="95134">MSTHTSILAATSKKVRIVYYSLFYCLFCIISSVSAFSQNSNQLLDLIPEVKNDTVNLTDSLGKEPLSMGQRIQQNQKFLNTLQEIQSRLRQAQDTSFLQEELPVIEMVLNRIREQSLTEQSTVNLRFLNELENLIIGYNQQVNKWQESINKRSTDLIDAEEKLTRINQVLNEDIGKGEPESLQGYSQQKEALEKKFHTVDSLYRIKRFAGLRIQTQLSGIKIQLDELLESVRLRQAEFRRDLLKRDSPYLWQSHAIASEKPFSEVIHETLILNRVILKHYLETKYGWLIFLIAAFLLIYFWIRTMIEKISQTKDFSSLILQRSKYLRYSPFLGTALILLTVGPYLFSFPPYLLILSFLFGSVLVTTFLIRIVLDRPSMVLWSVMVVSFLVFGSSNLITQLAHQEKWYLLGFSMVGIIMGIQLLKLIKEKQHLFPVNLPYLIYFFLAMQLMSIAFHIIGRFSLGKILGVASTLSTMQGISLYVFVLVVMEGIYLQSELSKENQKDYANFLNYQAIYSRLKKIFSFLALLMWLYLLLVNISLNQTLGDQLITFLQKDRSFGNTSFTYGSILTFFLLIWVSSVLAKNIAYFASIRDNQNLEQRDKRLGSSILLIRLAILTIGFFLAIAASGLSLDKVAIVLGALSVGIGFGLQTIVNNLVSGIILAFERPIQVGDAIEVGNRSGVVKEVGIRSSTLQAYDGSEVIIPNGDLLSQHLVNWTLSNKSRRIELMIGVAYGTDLEKVHKVIDKILDQEGILSFPKSNIFVHNFGDSAVEFRILFWVANFDQWLQVKNQVLREIYQAFASEKIEIPFPQRDLHIKTEQLQKKPPNNKSEG</sequence>
<dbReference type="Gene3D" id="1.10.287.1260">
    <property type="match status" value="1"/>
</dbReference>
<evidence type="ECO:0000259" key="8">
    <source>
        <dbReference type="Pfam" id="PF00924"/>
    </source>
</evidence>
<dbReference type="SUPFAM" id="SSF82861">
    <property type="entry name" value="Mechanosensitive channel protein MscS (YggB), transmembrane region"/>
    <property type="match status" value="1"/>
</dbReference>
<keyword evidence="4 7" id="KW-0812">Transmembrane</keyword>
<accession>A0ABT8C3U9</accession>
<proteinExistence type="inferred from homology"/>
<feature type="transmembrane region" description="Helical" evidence="7">
    <location>
        <begin position="609"/>
        <end position="629"/>
    </location>
</feature>
<feature type="transmembrane region" description="Helical" evidence="7">
    <location>
        <begin position="325"/>
        <end position="346"/>
    </location>
</feature>
<comment type="subcellular location">
    <subcellularLocation>
        <location evidence="1">Cell membrane</location>
        <topology evidence="1">Multi-pass membrane protein</topology>
    </subcellularLocation>
</comment>
<evidence type="ECO:0000313" key="11">
    <source>
        <dbReference type="Proteomes" id="UP001236663"/>
    </source>
</evidence>
<dbReference type="RefSeq" id="WP_163383941.1">
    <property type="nucleotide sequence ID" value="NZ_JAUFQS010000004.1"/>
</dbReference>
<protein>
    <submittedName>
        <fullName evidence="10">Mechanosensitive ion channel</fullName>
    </submittedName>
</protein>
<keyword evidence="3" id="KW-1003">Cell membrane</keyword>
<dbReference type="EMBL" id="JAUFQS010000004">
    <property type="protein sequence ID" value="MDN3687047.1"/>
    <property type="molecule type" value="Genomic_DNA"/>
</dbReference>
<feature type="transmembrane region" description="Helical" evidence="7">
    <location>
        <begin position="285"/>
        <end position="304"/>
    </location>
</feature>
<dbReference type="PANTHER" id="PTHR30347">
    <property type="entry name" value="POTASSIUM CHANNEL RELATED"/>
    <property type="match status" value="1"/>
</dbReference>
<evidence type="ECO:0000259" key="9">
    <source>
        <dbReference type="Pfam" id="PF21082"/>
    </source>
</evidence>
<dbReference type="Pfam" id="PF21082">
    <property type="entry name" value="MS_channel_3rd"/>
    <property type="match status" value="1"/>
</dbReference>
<feature type="transmembrane region" description="Helical" evidence="7">
    <location>
        <begin position="563"/>
        <end position="588"/>
    </location>
</feature>
<organism evidence="10 11">
    <name type="scientific">Cyclobacterium jeungdonense</name>
    <dbReference type="NCBI Taxonomy" id="708087"/>
    <lineage>
        <taxon>Bacteria</taxon>
        <taxon>Pseudomonadati</taxon>
        <taxon>Bacteroidota</taxon>
        <taxon>Cytophagia</taxon>
        <taxon>Cytophagales</taxon>
        <taxon>Cyclobacteriaceae</taxon>
        <taxon>Cyclobacterium</taxon>
    </lineage>
</organism>
<evidence type="ECO:0000256" key="5">
    <source>
        <dbReference type="ARBA" id="ARBA00022989"/>
    </source>
</evidence>
<dbReference type="InterPro" id="IPR006685">
    <property type="entry name" value="MscS_channel_2nd"/>
</dbReference>
<evidence type="ECO:0000256" key="7">
    <source>
        <dbReference type="SAM" id="Phobius"/>
    </source>
</evidence>
<evidence type="ECO:0000313" key="10">
    <source>
        <dbReference type="EMBL" id="MDN3687047.1"/>
    </source>
</evidence>
<evidence type="ECO:0000256" key="2">
    <source>
        <dbReference type="ARBA" id="ARBA00008017"/>
    </source>
</evidence>
<keyword evidence="5 7" id="KW-1133">Transmembrane helix</keyword>
<evidence type="ECO:0000256" key="1">
    <source>
        <dbReference type="ARBA" id="ARBA00004651"/>
    </source>
</evidence>
<dbReference type="InterPro" id="IPR049278">
    <property type="entry name" value="MS_channel_C"/>
</dbReference>
<feature type="transmembrane region" description="Helical" evidence="7">
    <location>
        <begin position="17"/>
        <end position="36"/>
    </location>
</feature>
<evidence type="ECO:0000256" key="4">
    <source>
        <dbReference type="ARBA" id="ARBA00022692"/>
    </source>
</evidence>
<dbReference type="InterPro" id="IPR052702">
    <property type="entry name" value="MscS-like_channel"/>
</dbReference>
<feature type="domain" description="Mechanosensitive ion channel MscS" evidence="8">
    <location>
        <begin position="651"/>
        <end position="717"/>
    </location>
</feature>
<feature type="transmembrane region" description="Helical" evidence="7">
    <location>
        <begin position="477"/>
        <end position="493"/>
    </location>
</feature>
<gene>
    <name evidence="10" type="ORF">QWZ15_04340</name>
</gene>
<keyword evidence="6 7" id="KW-0472">Membrane</keyword>
<feature type="transmembrane region" description="Helical" evidence="7">
    <location>
        <begin position="380"/>
        <end position="400"/>
    </location>
</feature>
<feature type="domain" description="Mechanosensitive ion channel MscS C-terminal" evidence="9">
    <location>
        <begin position="725"/>
        <end position="807"/>
    </location>
</feature>
<name>A0ABT8C3U9_9BACT</name>
<feature type="transmembrane region" description="Helical" evidence="7">
    <location>
        <begin position="437"/>
        <end position="457"/>
    </location>
</feature>